<dbReference type="OrthoDB" id="511147at2"/>
<evidence type="ECO:0000313" key="2">
    <source>
        <dbReference type="Proteomes" id="UP000062645"/>
    </source>
</evidence>
<dbReference type="STRING" id="224013.ACX27_24245"/>
<reference evidence="1 2" key="2">
    <citation type="journal article" date="2016" name="Genome Announc.">
        <title>Draft Genome Sequence of the N2-Fixing Cyanobacterium Nostoc piscinale CENA21, Isolated from the Brazilian Amazon Floodplain.</title>
        <authorList>
            <person name="Leao T."/>
            <person name="Guimaraes P.I."/>
            <person name="de Melo A.G."/>
            <person name="Ramos R.T."/>
            <person name="Leao P.N."/>
            <person name="Silva A."/>
            <person name="Fiore M.F."/>
            <person name="Schneider M.P."/>
        </authorList>
    </citation>
    <scope>NUCLEOTIDE SEQUENCE [LARGE SCALE GENOMIC DNA]</scope>
    <source>
        <strain evidence="1 2">CENA21</strain>
    </source>
</reference>
<accession>A0A0M4T504</accession>
<protein>
    <recommendedName>
        <fullName evidence="3">Siphovirus Gp157 family protein</fullName>
    </recommendedName>
</protein>
<keyword evidence="2" id="KW-1185">Reference proteome</keyword>
<proteinExistence type="predicted"/>
<dbReference type="InterPro" id="IPR008840">
    <property type="entry name" value="Sipho_Gp157"/>
</dbReference>
<dbReference type="Proteomes" id="UP000062645">
    <property type="component" value="Chromosome"/>
</dbReference>
<dbReference type="KEGG" id="npz:ACX27_24245"/>
<organism evidence="1 2">
    <name type="scientific">Nostoc piscinale CENA21</name>
    <dbReference type="NCBI Taxonomy" id="224013"/>
    <lineage>
        <taxon>Bacteria</taxon>
        <taxon>Bacillati</taxon>
        <taxon>Cyanobacteriota</taxon>
        <taxon>Cyanophyceae</taxon>
        <taxon>Nostocales</taxon>
        <taxon>Nostocaceae</taxon>
        <taxon>Nostoc</taxon>
    </lineage>
</organism>
<dbReference type="RefSeq" id="WP_062296212.1">
    <property type="nucleotide sequence ID" value="NZ_CP012036.1"/>
</dbReference>
<dbReference type="Pfam" id="PF05565">
    <property type="entry name" value="Sipho_Gp157"/>
    <property type="match status" value="1"/>
</dbReference>
<dbReference type="EMBL" id="CP012036">
    <property type="protein sequence ID" value="ALF55232.1"/>
    <property type="molecule type" value="Genomic_DNA"/>
</dbReference>
<reference evidence="2" key="1">
    <citation type="submission" date="2015-07" db="EMBL/GenBank/DDBJ databases">
        <title>Genome Of Nitrogen-Fixing Cyanobacterium Nostoc piscinale CENA21 From Solimoes/Amazon River Floodplain Sediments And Comparative Genomics To Uncover Biosynthetic Natural Products Potential.</title>
        <authorList>
            <person name="Leao T.F."/>
            <person name="Leao P.N."/>
            <person name="Guimaraes P.I."/>
            <person name="de Melo A.G.C."/>
            <person name="Ramos R.T.J."/>
            <person name="Silva A."/>
            <person name="Fiore M.F."/>
            <person name="Schneider M.P.C."/>
        </authorList>
    </citation>
    <scope>NUCLEOTIDE SEQUENCE [LARGE SCALE GENOMIC DNA]</scope>
    <source>
        <strain evidence="2">CENA21</strain>
    </source>
</reference>
<gene>
    <name evidence="1" type="ORF">ACX27_24245</name>
</gene>
<dbReference type="AlphaFoldDB" id="A0A0M4T504"/>
<evidence type="ECO:0000313" key="1">
    <source>
        <dbReference type="EMBL" id="ALF55232.1"/>
    </source>
</evidence>
<evidence type="ECO:0008006" key="3">
    <source>
        <dbReference type="Google" id="ProtNLM"/>
    </source>
</evidence>
<sequence length="200" mass="22917">MTQAIEREINQLTLKELSLDAAKLWSQIEEASELGEEGKVEQLVQELMGVQDGIETKIDAIAWVVDQLNLDLETWEERKARVAELHDQVISRRKTQLEQIKRTLIHLHEIGLISDKNIGKERVIEIRDNPPKVANLLVEVDDQDFPDEFRVIKYQANNKAILEAYKSGKDISDVAEITIGKQVRFKVQSATKGRNKKNHN</sequence>
<name>A0A0M4T504_9NOSO</name>
<dbReference type="PATRIC" id="fig|224013.5.peg.5818"/>